<dbReference type="AlphaFoldDB" id="A0A846JB43"/>
<proteinExistence type="predicted"/>
<protein>
    <submittedName>
        <fullName evidence="1">Replication protein</fullName>
    </submittedName>
</protein>
<sequence length="33" mass="4045">MLIFSTLYFKITITAFKGIKTRNTFRENRYLEK</sequence>
<evidence type="ECO:0000313" key="1">
    <source>
        <dbReference type="EMBL" id="NFJ07334.1"/>
    </source>
</evidence>
<dbReference type="Proteomes" id="UP000480039">
    <property type="component" value="Unassembled WGS sequence"/>
</dbReference>
<comment type="caution">
    <text evidence="1">The sequence shown here is derived from an EMBL/GenBank/DDBJ whole genome shotgun (WGS) entry which is preliminary data.</text>
</comment>
<dbReference type="EMBL" id="SWQE01000001">
    <property type="protein sequence ID" value="NFJ07334.1"/>
    <property type="molecule type" value="Genomic_DNA"/>
</dbReference>
<reference evidence="1 2" key="1">
    <citation type="submission" date="2019-04" db="EMBL/GenBank/DDBJ databases">
        <title>Genome sequencing of Clostridium botulinum Groups I-IV and Clostridium butyricum.</title>
        <authorList>
            <person name="Brunt J."/>
            <person name="Van Vliet A.H.M."/>
            <person name="Stringer S.C."/>
            <person name="Carter A.T."/>
            <person name="Peck M.W."/>
        </authorList>
    </citation>
    <scope>NUCLEOTIDE SEQUENCE [LARGE SCALE GENOMIC DNA]</scope>
    <source>
        <strain evidence="1 2">Colworth BL30</strain>
    </source>
</reference>
<accession>A0A846JB43</accession>
<organism evidence="1 2">
    <name type="scientific">Clostridium botulinum</name>
    <dbReference type="NCBI Taxonomy" id="1491"/>
    <lineage>
        <taxon>Bacteria</taxon>
        <taxon>Bacillati</taxon>
        <taxon>Bacillota</taxon>
        <taxon>Clostridia</taxon>
        <taxon>Eubacteriales</taxon>
        <taxon>Clostridiaceae</taxon>
        <taxon>Clostridium</taxon>
    </lineage>
</organism>
<gene>
    <name evidence="1" type="ORF">FC871_02280</name>
</gene>
<evidence type="ECO:0000313" key="2">
    <source>
        <dbReference type="Proteomes" id="UP000480039"/>
    </source>
</evidence>
<name>A0A846JB43_CLOBO</name>